<dbReference type="InterPro" id="IPR038727">
    <property type="entry name" value="NadR/Ttd14_AAA_dom"/>
</dbReference>
<dbReference type="RefSeq" id="WP_021622758.1">
    <property type="nucleotide sequence ID" value="NZ_KE952833.1"/>
</dbReference>
<dbReference type="Gene3D" id="3.40.50.300">
    <property type="entry name" value="P-loop containing nucleotide triphosphate hydrolases"/>
    <property type="match status" value="1"/>
</dbReference>
<evidence type="ECO:0000256" key="1">
    <source>
        <dbReference type="SAM" id="MobiDB-lite"/>
    </source>
</evidence>
<gene>
    <name evidence="3" type="ORF">HMPREF0083_00559</name>
</gene>
<dbReference type="HOGENOM" id="CLU_3094982_0_0_9"/>
<reference evidence="3 4" key="1">
    <citation type="submission" date="2013-08" db="EMBL/GenBank/DDBJ databases">
        <authorList>
            <person name="Weinstock G."/>
            <person name="Sodergren E."/>
            <person name="Wylie T."/>
            <person name="Fulton L."/>
            <person name="Fulton R."/>
            <person name="Fronick C."/>
            <person name="O'Laughlin M."/>
            <person name="Godfrey J."/>
            <person name="Miner T."/>
            <person name="Herter B."/>
            <person name="Appelbaum E."/>
            <person name="Cordes M."/>
            <person name="Lek S."/>
            <person name="Wollam A."/>
            <person name="Pepin K.H."/>
            <person name="Palsikar V.B."/>
            <person name="Mitreva M."/>
            <person name="Wilson R.K."/>
        </authorList>
    </citation>
    <scope>NUCLEOTIDE SEQUENCE [LARGE SCALE GENOMIC DNA]</scope>
    <source>
        <strain evidence="3 4">ATCC 12856</strain>
    </source>
</reference>
<dbReference type="Proteomes" id="UP000016511">
    <property type="component" value="Unassembled WGS sequence"/>
</dbReference>
<dbReference type="SUPFAM" id="SSF52540">
    <property type="entry name" value="P-loop containing nucleoside triphosphate hydrolases"/>
    <property type="match status" value="1"/>
</dbReference>
<dbReference type="EMBL" id="AWSJ01000042">
    <property type="protein sequence ID" value="ERI11341.1"/>
    <property type="molecule type" value="Genomic_DNA"/>
</dbReference>
<evidence type="ECO:0000313" key="4">
    <source>
        <dbReference type="Proteomes" id="UP000016511"/>
    </source>
</evidence>
<accession>U1YKP3</accession>
<organism evidence="3 4">
    <name type="scientific">Aneurinibacillus aneurinilyticus ATCC 12856</name>
    <dbReference type="NCBI Taxonomy" id="649747"/>
    <lineage>
        <taxon>Bacteria</taxon>
        <taxon>Bacillati</taxon>
        <taxon>Bacillota</taxon>
        <taxon>Bacilli</taxon>
        <taxon>Bacillales</taxon>
        <taxon>Paenibacillaceae</taxon>
        <taxon>Aneurinibacillus group</taxon>
        <taxon>Aneurinibacillus</taxon>
    </lineage>
</organism>
<sequence length="51" mass="5634">MKRIVCLVGGSGSGKSTIAQLLEEQYGHTSIPSYTTRPSRHPKEKGHIFIH</sequence>
<dbReference type="GeneID" id="99678123"/>
<dbReference type="InterPro" id="IPR027417">
    <property type="entry name" value="P-loop_NTPase"/>
</dbReference>
<comment type="caution">
    <text evidence="3">The sequence shown here is derived from an EMBL/GenBank/DDBJ whole genome shotgun (WGS) entry which is preliminary data.</text>
</comment>
<feature type="compositionally biased region" description="Basic residues" evidence="1">
    <location>
        <begin position="38"/>
        <end position="51"/>
    </location>
</feature>
<keyword evidence="4" id="KW-1185">Reference proteome</keyword>
<dbReference type="STRING" id="649747.HMPREF0083_00559"/>
<feature type="region of interest" description="Disordered" evidence="1">
    <location>
        <begin position="30"/>
        <end position="51"/>
    </location>
</feature>
<evidence type="ECO:0000313" key="3">
    <source>
        <dbReference type="EMBL" id="ERI11341.1"/>
    </source>
</evidence>
<dbReference type="Pfam" id="PF13521">
    <property type="entry name" value="AAA_28"/>
    <property type="match status" value="1"/>
</dbReference>
<protein>
    <recommendedName>
        <fullName evidence="2">NadR/Ttd14 AAA domain-containing protein</fullName>
    </recommendedName>
</protein>
<evidence type="ECO:0000259" key="2">
    <source>
        <dbReference type="Pfam" id="PF13521"/>
    </source>
</evidence>
<name>U1YKP3_ANEAE</name>
<dbReference type="AlphaFoldDB" id="U1YKP3"/>
<feature type="domain" description="NadR/Ttd14 AAA" evidence="2">
    <location>
        <begin position="5"/>
        <end position="41"/>
    </location>
</feature>
<proteinExistence type="predicted"/>